<feature type="region of interest" description="Disordered" evidence="2">
    <location>
        <begin position="337"/>
        <end position="359"/>
    </location>
</feature>
<keyword evidence="1" id="KW-0732">Signal</keyword>
<dbReference type="EMBL" id="JAEKNR010000032">
    <property type="protein sequence ID" value="MBJ7596986.1"/>
    <property type="molecule type" value="Genomic_DNA"/>
</dbReference>
<dbReference type="RefSeq" id="WP_338198858.1">
    <property type="nucleotide sequence ID" value="NZ_JAEKNR010000032.1"/>
</dbReference>
<gene>
    <name evidence="5" type="ORF">JF922_02715</name>
</gene>
<evidence type="ECO:0000313" key="5">
    <source>
        <dbReference type="EMBL" id="MBJ7596986.1"/>
    </source>
</evidence>
<proteinExistence type="predicted"/>
<dbReference type="Pfam" id="PF13205">
    <property type="entry name" value="Big_5"/>
    <property type="match status" value="1"/>
</dbReference>
<evidence type="ECO:0000313" key="6">
    <source>
        <dbReference type="Proteomes" id="UP000612893"/>
    </source>
</evidence>
<dbReference type="Proteomes" id="UP000612893">
    <property type="component" value="Unassembled WGS sequence"/>
</dbReference>
<name>A0A934K5X3_9BACT</name>
<dbReference type="Pfam" id="PF11258">
    <property type="entry name" value="DUF3048"/>
    <property type="match status" value="1"/>
</dbReference>
<accession>A0A934K5X3</accession>
<sequence length="359" mass="37631">MLAGAAGGVATLLVGGGVLAANYVYQQSVPTAVSLALKDGQKEVSLQPTLRLSSSRPLAAADLRAAMRVTPGVDADLRASGDGRAFSWSPRRPLAELTEYTVSLGSRNDSSGHLQKAARWRFTTTIVPRIVSVTTESGTVLGDLAEISSGSRLSVTFNDRMDTGSVRLLANGSPVGLNWDGEGRSASLGGATLPMGRLKLSMAPGSKDVEGRLASSWTIRASVVFHVDMHTVPLAAPALVQVPNDPAARDQSGLQAADVVYEYLTEADITRFTAVFTRAPDVVGPIRSGRLISFALTRHLHGMLFMSGLSEGSTARLDADPVPNVIDVPGSSIAPATGCHPTISSLRRPPCSRTRHGQA</sequence>
<feature type="domain" description="DUF3048" evidence="3">
    <location>
        <begin position="235"/>
        <end position="322"/>
    </location>
</feature>
<organism evidence="5 6">
    <name type="scientific">Candidatus Nephthysia bennettiae</name>
    <dbReference type="NCBI Taxonomy" id="3127016"/>
    <lineage>
        <taxon>Bacteria</taxon>
        <taxon>Bacillati</taxon>
        <taxon>Candidatus Dormiibacterota</taxon>
        <taxon>Candidatus Dormibacteria</taxon>
        <taxon>Candidatus Dormibacterales</taxon>
        <taxon>Candidatus Dormibacteraceae</taxon>
        <taxon>Candidatus Nephthysia</taxon>
    </lineage>
</organism>
<dbReference type="InterPro" id="IPR021416">
    <property type="entry name" value="DUF3048_N"/>
</dbReference>
<evidence type="ECO:0000256" key="2">
    <source>
        <dbReference type="SAM" id="MobiDB-lite"/>
    </source>
</evidence>
<dbReference type="Gene3D" id="3.50.90.10">
    <property type="entry name" value="YerB-like"/>
    <property type="match status" value="1"/>
</dbReference>
<dbReference type="AlphaFoldDB" id="A0A934K5X3"/>
<dbReference type="InterPro" id="IPR023158">
    <property type="entry name" value="YerB-like_sf"/>
</dbReference>
<evidence type="ECO:0000259" key="3">
    <source>
        <dbReference type="Pfam" id="PF11258"/>
    </source>
</evidence>
<protein>
    <submittedName>
        <fullName evidence="5">DUF3048 domain-containing protein</fullName>
    </submittedName>
</protein>
<keyword evidence="6" id="KW-1185">Reference proteome</keyword>
<comment type="caution">
    <text evidence="5">The sequence shown here is derived from an EMBL/GenBank/DDBJ whole genome shotgun (WGS) entry which is preliminary data.</text>
</comment>
<evidence type="ECO:0000256" key="1">
    <source>
        <dbReference type="ARBA" id="ARBA00022729"/>
    </source>
</evidence>
<reference evidence="5" key="1">
    <citation type="submission" date="2020-10" db="EMBL/GenBank/DDBJ databases">
        <title>Ca. Dormibacterota MAGs.</title>
        <authorList>
            <person name="Montgomery K."/>
        </authorList>
    </citation>
    <scope>NUCLEOTIDE SEQUENCE [LARGE SCALE GENOMIC DNA]</scope>
    <source>
        <strain evidence="5">SC8812_S17_10</strain>
    </source>
</reference>
<feature type="domain" description="SbsA Ig-like" evidence="4">
    <location>
        <begin position="29"/>
        <end position="124"/>
    </location>
</feature>
<dbReference type="SUPFAM" id="SSF159774">
    <property type="entry name" value="YerB-like"/>
    <property type="match status" value="1"/>
</dbReference>
<dbReference type="InterPro" id="IPR032812">
    <property type="entry name" value="SbsA_Ig"/>
</dbReference>
<evidence type="ECO:0000259" key="4">
    <source>
        <dbReference type="Pfam" id="PF13205"/>
    </source>
</evidence>